<gene>
    <name evidence="3" type="ORF">GLYMA_02G028400</name>
</gene>
<feature type="signal peptide" evidence="1">
    <location>
        <begin position="1"/>
        <end position="25"/>
    </location>
</feature>
<dbReference type="EnsemblPlants" id="KRH69455">
    <property type="protein sequence ID" value="KRH69455"/>
    <property type="gene ID" value="GLYMA_02G028400"/>
</dbReference>
<evidence type="ECO:0000313" key="3">
    <source>
        <dbReference type="EMBL" id="KRH69455.1"/>
    </source>
</evidence>
<name>C6TFW0_SOYBN</name>
<dbReference type="Gramene" id="KRH69455">
    <property type="protein sequence ID" value="KRH69455"/>
    <property type="gene ID" value="GLYMA_02G028400"/>
</dbReference>
<reference evidence="3 4" key="2">
    <citation type="journal article" date="2010" name="Nature">
        <title>Genome sequence of the palaeopolyploid soybean.</title>
        <authorList>
            <person name="Schmutz J."/>
            <person name="Cannon S.B."/>
            <person name="Schlueter J."/>
            <person name="Ma J."/>
            <person name="Mitros T."/>
            <person name="Nelson W."/>
            <person name="Hyten D.L."/>
            <person name="Song Q."/>
            <person name="Thelen J.J."/>
            <person name="Cheng J."/>
            <person name="Xu D."/>
            <person name="Hellsten U."/>
            <person name="May G.D."/>
            <person name="Yu Y."/>
            <person name="Sakurai T."/>
            <person name="Umezawa T."/>
            <person name="Bhattacharyya M.K."/>
            <person name="Sandhu D."/>
            <person name="Valliyodan B."/>
            <person name="Lindquist E."/>
            <person name="Peto M."/>
            <person name="Grant D."/>
            <person name="Shu S."/>
            <person name="Goodstein D."/>
            <person name="Barry K."/>
            <person name="Futrell-Griggs M."/>
            <person name="Abernathy B."/>
            <person name="Du J."/>
            <person name="Tian Z."/>
            <person name="Zhu L."/>
            <person name="Gill N."/>
            <person name="Joshi T."/>
            <person name="Libault M."/>
            <person name="Sethuraman A."/>
            <person name="Zhang X.-C."/>
            <person name="Shinozaki K."/>
            <person name="Nguyen H.T."/>
            <person name="Wing R.A."/>
            <person name="Cregan P."/>
            <person name="Specht J."/>
            <person name="Grimwood J."/>
            <person name="Rokhsar D."/>
            <person name="Stacey G."/>
            <person name="Shoemaker R.C."/>
            <person name="Jackson S.A."/>
        </authorList>
    </citation>
    <scope>NUCLEOTIDE SEQUENCE [LARGE SCALE GENOMIC DNA]</scope>
    <source>
        <strain evidence="4">cv. Williams 82</strain>
        <tissue evidence="3">Callus</tissue>
    </source>
</reference>
<dbReference type="AlphaFoldDB" id="C6TFW0"/>
<evidence type="ECO:0000313" key="4">
    <source>
        <dbReference type="EnsemblPlants" id="KRH69455"/>
    </source>
</evidence>
<feature type="chain" id="PRO_5014569279" evidence="1">
    <location>
        <begin position="26"/>
        <end position="116"/>
    </location>
</feature>
<keyword evidence="1" id="KW-0732">Signal</keyword>
<evidence type="ECO:0000313" key="2">
    <source>
        <dbReference type="EMBL" id="ACU20712.1"/>
    </source>
</evidence>
<reference evidence="3" key="4">
    <citation type="submission" date="2018-07" db="EMBL/GenBank/DDBJ databases">
        <title>WGS assembly of Glycine max.</title>
        <authorList>
            <person name="Schmutz J."/>
            <person name="Cannon S."/>
            <person name="Schlueter J."/>
            <person name="Ma J."/>
            <person name="Mitros T."/>
            <person name="Nelson W."/>
            <person name="Hyten D."/>
            <person name="Song Q."/>
            <person name="Thelen J."/>
            <person name="Cheng J."/>
            <person name="Xu D."/>
            <person name="Hellsten U."/>
            <person name="May G."/>
            <person name="Yu Y."/>
            <person name="Sakurai T."/>
            <person name="Umezawa T."/>
            <person name="Bhattacharyya M."/>
            <person name="Sandhu D."/>
            <person name="Valliyodan B."/>
            <person name="Lindquist E."/>
            <person name="Peto M."/>
            <person name="Grant D."/>
            <person name="Shu S."/>
            <person name="Goodstein D."/>
            <person name="Barry K."/>
            <person name="Futrell-Griggs M."/>
            <person name="Abernathy B."/>
            <person name="Du J."/>
            <person name="Tian Z."/>
            <person name="Zhu L."/>
            <person name="Gill N."/>
            <person name="Joshi T."/>
            <person name="Libault M."/>
            <person name="Sethuraman A."/>
            <person name="Zhang X."/>
            <person name="Shinozaki K."/>
            <person name="Nguyen H."/>
            <person name="Wing R."/>
            <person name="Cregan P."/>
            <person name="Specht J."/>
            <person name="Grimwood J."/>
            <person name="Rokhsar D."/>
            <person name="Stacey G."/>
            <person name="Shoemaker R."/>
            <person name="Jackson S."/>
        </authorList>
    </citation>
    <scope>NUCLEOTIDE SEQUENCE</scope>
    <source>
        <tissue evidence="3">Callus</tissue>
    </source>
</reference>
<sequence>MKPYLRPIFLLFLILLDQSISASAAININGLRNKIREVLNKHPSINLPADKLKKVKRPLKALDYLLGECKDRPPQEFQEFCPKFKNDYQQNCPNAAYEAVCPLLKQAIQICCQKHA</sequence>
<evidence type="ECO:0000256" key="1">
    <source>
        <dbReference type="SAM" id="SignalP"/>
    </source>
</evidence>
<dbReference type="HOGENOM" id="CLU_2101299_0_0_1"/>
<dbReference type="PaxDb" id="3847-GLYMA02G03280.1"/>
<proteinExistence type="evidence at transcript level"/>
<accession>C6TFW0</accession>
<dbReference type="InParanoid" id="C6TFW0"/>
<organism evidence="2">
    <name type="scientific">Glycine max</name>
    <name type="common">Soybean</name>
    <name type="synonym">Glycine hispida</name>
    <dbReference type="NCBI Taxonomy" id="3847"/>
    <lineage>
        <taxon>Eukaryota</taxon>
        <taxon>Viridiplantae</taxon>
        <taxon>Streptophyta</taxon>
        <taxon>Embryophyta</taxon>
        <taxon>Tracheophyta</taxon>
        <taxon>Spermatophyta</taxon>
        <taxon>Magnoliopsida</taxon>
        <taxon>eudicotyledons</taxon>
        <taxon>Gunneridae</taxon>
        <taxon>Pentapetalae</taxon>
        <taxon>rosids</taxon>
        <taxon>fabids</taxon>
        <taxon>Fabales</taxon>
        <taxon>Fabaceae</taxon>
        <taxon>Papilionoideae</taxon>
        <taxon>50 kb inversion clade</taxon>
        <taxon>NPAAA clade</taxon>
        <taxon>indigoferoid/millettioid clade</taxon>
        <taxon>Phaseoleae</taxon>
        <taxon>Glycine</taxon>
        <taxon>Glycine subgen. Soja</taxon>
    </lineage>
</organism>
<protein>
    <submittedName>
        <fullName evidence="2 4">Uncharacterized protein</fullName>
    </submittedName>
</protein>
<reference evidence="2" key="1">
    <citation type="submission" date="2009-08" db="EMBL/GenBank/DDBJ databases">
        <authorList>
            <person name="Cheung F."/>
            <person name="Xiao Y."/>
            <person name="Chan A."/>
            <person name="Moskal W."/>
            <person name="Town C.D."/>
        </authorList>
    </citation>
    <scope>NUCLEOTIDE SEQUENCE</scope>
</reference>
<keyword evidence="5" id="KW-1185">Reference proteome</keyword>
<dbReference type="EMBL" id="CM000835">
    <property type="protein sequence ID" value="KRH69455.1"/>
    <property type="molecule type" value="Genomic_DNA"/>
</dbReference>
<dbReference type="Proteomes" id="UP000008827">
    <property type="component" value="Chromosome 2"/>
</dbReference>
<reference evidence="4" key="3">
    <citation type="submission" date="2018-02" db="UniProtKB">
        <authorList>
            <consortium name="EnsemblPlants"/>
        </authorList>
    </citation>
    <scope>IDENTIFICATION</scope>
    <source>
        <strain evidence="4">Williams 82</strain>
    </source>
</reference>
<dbReference type="EMBL" id="BT096504">
    <property type="protein sequence ID" value="ACU20712.1"/>
    <property type="molecule type" value="mRNA"/>
</dbReference>
<evidence type="ECO:0000313" key="5">
    <source>
        <dbReference type="Proteomes" id="UP000008827"/>
    </source>
</evidence>